<reference evidence="1 2" key="1">
    <citation type="journal article" date="2024" name="Plant Biotechnol. J.">
        <title>Dendrobium thyrsiflorum genome and its molecular insights into genes involved in important horticultural traits.</title>
        <authorList>
            <person name="Chen B."/>
            <person name="Wang J.Y."/>
            <person name="Zheng P.J."/>
            <person name="Li K.L."/>
            <person name="Liang Y.M."/>
            <person name="Chen X.F."/>
            <person name="Zhang C."/>
            <person name="Zhao X."/>
            <person name="He X."/>
            <person name="Zhang G.Q."/>
            <person name="Liu Z.J."/>
            <person name="Xu Q."/>
        </authorList>
    </citation>
    <scope>NUCLEOTIDE SEQUENCE [LARGE SCALE GENOMIC DNA]</scope>
    <source>
        <strain evidence="1">GZMU011</strain>
    </source>
</reference>
<organism evidence="1 2">
    <name type="scientific">Dendrobium thyrsiflorum</name>
    <name type="common">Pinecone-like raceme dendrobium</name>
    <name type="synonym">Orchid</name>
    <dbReference type="NCBI Taxonomy" id="117978"/>
    <lineage>
        <taxon>Eukaryota</taxon>
        <taxon>Viridiplantae</taxon>
        <taxon>Streptophyta</taxon>
        <taxon>Embryophyta</taxon>
        <taxon>Tracheophyta</taxon>
        <taxon>Spermatophyta</taxon>
        <taxon>Magnoliopsida</taxon>
        <taxon>Liliopsida</taxon>
        <taxon>Asparagales</taxon>
        <taxon>Orchidaceae</taxon>
        <taxon>Epidendroideae</taxon>
        <taxon>Malaxideae</taxon>
        <taxon>Dendrobiinae</taxon>
        <taxon>Dendrobium</taxon>
    </lineage>
</organism>
<name>A0ABD0VAI9_DENTH</name>
<evidence type="ECO:0000313" key="2">
    <source>
        <dbReference type="Proteomes" id="UP001552299"/>
    </source>
</evidence>
<protein>
    <submittedName>
        <fullName evidence="1">Uncharacterized protein</fullName>
    </submittedName>
</protein>
<dbReference type="Proteomes" id="UP001552299">
    <property type="component" value="Unassembled WGS sequence"/>
</dbReference>
<dbReference type="EMBL" id="JANQDX010000006">
    <property type="protein sequence ID" value="KAL0922059.1"/>
    <property type="molecule type" value="Genomic_DNA"/>
</dbReference>
<comment type="caution">
    <text evidence="1">The sequence shown here is derived from an EMBL/GenBank/DDBJ whole genome shotgun (WGS) entry which is preliminary data.</text>
</comment>
<accession>A0ABD0VAI9</accession>
<dbReference type="AlphaFoldDB" id="A0ABD0VAI9"/>
<gene>
    <name evidence="1" type="ORF">M5K25_006020</name>
</gene>
<proteinExistence type="predicted"/>
<keyword evidence="2" id="KW-1185">Reference proteome</keyword>
<sequence>MDPSDILDQTLALCELNVGSLGCRSWVLLKISAALRRRPRVGAASECVRPSRPPIEAVTVGVRRHRGRSLIPLANKSGHGVFKHLGCAAIEAATTSENLELGGRPAAWIARGRELGRNWREFCVNGMRGKSYEGYKGILGIFYTIVTSSSSSHRFERTKIKIFADRRAQPIWVSILAVSVAPDALALSVSQTEVVSAILVFGQRASSDFLRDFEPSCLRNSPCAVGTALTPVSGSTQDTALPYLTRIGTRDSLPITLLQNLKFHASYPFSIEWRIRSKTTDLSLMTKGKWISSNLYSSMSIWRSIKPWKATLTESSSLSPPPSTINSLLSSGRLFPNLEQGSIYSTPVCRESNLEMRHLTPVMKKPKGLQIKHNQEKKKYKTHPGIVDKLYYTDWSSNNISCFIDVIQWKILLQKLVSPFDSVSINRKSASERNTIKMFFLSPMFINLIESMDGKADRLHINSRSSPLQVLTSLFKKFSLTLWESFNRFRFRGSNNYLVVLSHLKIWQSPEVPSPRREVREALAFQFSWPDQRCDGERSSYVHFSWPHQIYNGVGLLKSSPRLIKDTTVRVDGESVVGSDNEINRWDFLRVLGTPFACIKWRLGPVCGSKSKTGADDCICSWVHEPRDIREREGRQHSFFGFCLGLNEWSGSLRVVCKDKFFRSELEYIQYEQELITFNAKGYLKLRLVDFGEFISRNLRVYLACELVFFFVSSHKNLRVFFVLASNLFLLYASDHSICILLLSNFKAQRLVVWKVVGGEQGSKLLVGFALSPLIALEQIHARWSLAERRKRLEAETKEEKLASFPRRRRKRWNKLASFSKETRRKIHVRWSLAERRKRLEAETKEEKLASFPRRRRKRWNKLASFSKETRSWSTVNFRVADYLVSLDGSLYLLDSAH</sequence>
<evidence type="ECO:0000313" key="1">
    <source>
        <dbReference type="EMBL" id="KAL0922059.1"/>
    </source>
</evidence>